<name>A0A024X7J2_PLAFC</name>
<organism evidence="2 3">
    <name type="scientific">Plasmodium falciparum (isolate Camp / Malaysia)</name>
    <dbReference type="NCBI Taxonomy" id="5835"/>
    <lineage>
        <taxon>Eukaryota</taxon>
        <taxon>Sar</taxon>
        <taxon>Alveolata</taxon>
        <taxon>Apicomplexa</taxon>
        <taxon>Aconoidasida</taxon>
        <taxon>Haemosporida</taxon>
        <taxon>Plasmodiidae</taxon>
        <taxon>Plasmodium</taxon>
        <taxon>Plasmodium (Laverania)</taxon>
    </lineage>
</organism>
<dbReference type="Proteomes" id="UP000030694">
    <property type="component" value="Unassembled WGS sequence"/>
</dbReference>
<accession>A0A024X7J2</accession>
<keyword evidence="1" id="KW-0472">Membrane</keyword>
<evidence type="ECO:0000313" key="2">
    <source>
        <dbReference type="EMBL" id="ETW60766.1"/>
    </source>
</evidence>
<proteinExistence type="predicted"/>
<gene>
    <name evidence="2" type="ORF">PFMC_03466</name>
</gene>
<dbReference type="AlphaFoldDB" id="A0A024X7J2"/>
<reference evidence="2 3" key="1">
    <citation type="submission" date="2013-02" db="EMBL/GenBank/DDBJ databases">
        <title>The Genome Annotation of Plasmodium falciparum CAMP/Malaysia.</title>
        <authorList>
            <consortium name="The Broad Institute Genome Sequencing Platform"/>
            <consortium name="The Broad Institute Genome Sequencing Center for Infectious Disease"/>
            <person name="Neafsey D."/>
            <person name="Hoffman S."/>
            <person name="Volkman S."/>
            <person name="Rosenthal P."/>
            <person name="Walker B."/>
            <person name="Young S.K."/>
            <person name="Zeng Q."/>
            <person name="Gargeya S."/>
            <person name="Fitzgerald M."/>
            <person name="Haas B."/>
            <person name="Abouelleil A."/>
            <person name="Allen A.W."/>
            <person name="Alvarado L."/>
            <person name="Arachchi H.M."/>
            <person name="Berlin A.M."/>
            <person name="Chapman S.B."/>
            <person name="Gainer-Dewar J."/>
            <person name="Goldberg J."/>
            <person name="Griggs A."/>
            <person name="Gujja S."/>
            <person name="Hansen M."/>
            <person name="Howarth C."/>
            <person name="Imamovic A."/>
            <person name="Ireland A."/>
            <person name="Larimer J."/>
            <person name="McCowan C."/>
            <person name="Murphy C."/>
            <person name="Pearson M."/>
            <person name="Poon T.W."/>
            <person name="Priest M."/>
            <person name="Roberts A."/>
            <person name="Saif S."/>
            <person name="Shea T."/>
            <person name="Sisk P."/>
            <person name="Sykes S."/>
            <person name="Wortman J."/>
            <person name="Nusbaum C."/>
            <person name="Birren B."/>
        </authorList>
    </citation>
    <scope>NUCLEOTIDE SEQUENCE [LARGE SCALE GENOMIC DNA]</scope>
    <source>
        <strain evidence="2 3">CAMP/Malaysia</strain>
    </source>
</reference>
<feature type="transmembrane region" description="Helical" evidence="1">
    <location>
        <begin position="51"/>
        <end position="77"/>
    </location>
</feature>
<keyword evidence="1" id="KW-0812">Transmembrane</keyword>
<keyword evidence="1" id="KW-1133">Transmembrane helix</keyword>
<evidence type="ECO:0000256" key="1">
    <source>
        <dbReference type="SAM" id="Phobius"/>
    </source>
</evidence>
<dbReference type="EMBL" id="KI927523">
    <property type="protein sequence ID" value="ETW60766.1"/>
    <property type="molecule type" value="Genomic_DNA"/>
</dbReference>
<feature type="transmembrane region" description="Helical" evidence="1">
    <location>
        <begin position="9"/>
        <end position="31"/>
    </location>
</feature>
<sequence>MDVKVKGRILLSILVFIYIYVMINLIIQPFIISDYLISVFFVDPWKLVFFINYIFVFFICSIICYIGIILLNSLILLSRTILTINKSFFKSNGNF</sequence>
<protein>
    <submittedName>
        <fullName evidence="2">Uncharacterized protein</fullName>
    </submittedName>
</protein>
<reference evidence="2 3" key="2">
    <citation type="submission" date="2013-02" db="EMBL/GenBank/DDBJ databases">
        <title>The Genome Sequence of Plasmodium falciparum CAMP/Malaysia.</title>
        <authorList>
            <consortium name="The Broad Institute Genome Sequencing Platform"/>
            <consortium name="The Broad Institute Genome Sequencing Center for Infectious Disease"/>
            <person name="Neafsey D."/>
            <person name="Cheeseman I."/>
            <person name="Volkman S."/>
            <person name="Adams J."/>
            <person name="Walker B."/>
            <person name="Young S.K."/>
            <person name="Zeng Q."/>
            <person name="Gargeya S."/>
            <person name="Fitzgerald M."/>
            <person name="Haas B."/>
            <person name="Abouelleil A."/>
            <person name="Alvarado L."/>
            <person name="Arachchi H.M."/>
            <person name="Berlin A.M."/>
            <person name="Chapman S.B."/>
            <person name="Dewar J."/>
            <person name="Goldberg J."/>
            <person name="Griggs A."/>
            <person name="Gujja S."/>
            <person name="Hansen M."/>
            <person name="Howarth C."/>
            <person name="Imamovic A."/>
            <person name="Larimer J."/>
            <person name="McCowan C."/>
            <person name="Murphy C."/>
            <person name="Neiman D."/>
            <person name="Pearson M."/>
            <person name="Priest M."/>
            <person name="Roberts A."/>
            <person name="Saif S."/>
            <person name="Shea T."/>
            <person name="Sisk P."/>
            <person name="Sykes S."/>
            <person name="Wortman J."/>
            <person name="Nusbaum C."/>
            <person name="Birren B."/>
        </authorList>
    </citation>
    <scope>NUCLEOTIDE SEQUENCE [LARGE SCALE GENOMIC DNA]</scope>
    <source>
        <strain evidence="2 3">CAMP/Malaysia</strain>
    </source>
</reference>
<evidence type="ECO:0000313" key="3">
    <source>
        <dbReference type="Proteomes" id="UP000030694"/>
    </source>
</evidence>